<dbReference type="AlphaFoldDB" id="A0A559K9S6"/>
<dbReference type="InterPro" id="IPR038501">
    <property type="entry name" value="Spore_GerAC_C_sf"/>
</dbReference>
<reference evidence="10 11" key="1">
    <citation type="submission" date="2019-07" db="EMBL/GenBank/DDBJ databases">
        <authorList>
            <person name="Kim J."/>
        </authorList>
    </citation>
    <scope>NUCLEOTIDE SEQUENCE [LARGE SCALE GENOMIC DNA]</scope>
    <source>
        <strain evidence="10 11">JC52</strain>
    </source>
</reference>
<keyword evidence="7" id="KW-0449">Lipoprotein</keyword>
<evidence type="ECO:0000256" key="2">
    <source>
        <dbReference type="ARBA" id="ARBA00007886"/>
    </source>
</evidence>
<keyword evidence="4" id="KW-0732">Signal</keyword>
<dbReference type="Proteomes" id="UP000317036">
    <property type="component" value="Unassembled WGS sequence"/>
</dbReference>
<dbReference type="PANTHER" id="PTHR35789">
    <property type="entry name" value="SPORE GERMINATION PROTEIN B3"/>
    <property type="match status" value="1"/>
</dbReference>
<gene>
    <name evidence="10" type="ORF">FPZ49_16480</name>
</gene>
<dbReference type="InterPro" id="IPR046953">
    <property type="entry name" value="Spore_GerAC-like_C"/>
</dbReference>
<dbReference type="Pfam" id="PF25198">
    <property type="entry name" value="Spore_GerAC_N"/>
    <property type="match status" value="1"/>
</dbReference>
<dbReference type="InterPro" id="IPR008844">
    <property type="entry name" value="Spore_GerAC-like"/>
</dbReference>
<organism evidence="10 11">
    <name type="scientific">Paenibacillus cremeus</name>
    <dbReference type="NCBI Taxonomy" id="2163881"/>
    <lineage>
        <taxon>Bacteria</taxon>
        <taxon>Bacillati</taxon>
        <taxon>Bacillota</taxon>
        <taxon>Bacilli</taxon>
        <taxon>Bacillales</taxon>
        <taxon>Paenibacillaceae</taxon>
        <taxon>Paenibacillus</taxon>
    </lineage>
</organism>
<dbReference type="InterPro" id="IPR057336">
    <property type="entry name" value="GerAC_N"/>
</dbReference>
<evidence type="ECO:0000256" key="3">
    <source>
        <dbReference type="ARBA" id="ARBA00022544"/>
    </source>
</evidence>
<evidence type="ECO:0000313" key="10">
    <source>
        <dbReference type="EMBL" id="TVY08869.1"/>
    </source>
</evidence>
<name>A0A559K9S6_9BACL</name>
<evidence type="ECO:0000256" key="7">
    <source>
        <dbReference type="ARBA" id="ARBA00023288"/>
    </source>
</evidence>
<comment type="caution">
    <text evidence="10">The sequence shown here is derived from an EMBL/GenBank/DDBJ whole genome shotgun (WGS) entry which is preliminary data.</text>
</comment>
<keyword evidence="11" id="KW-1185">Reference proteome</keyword>
<dbReference type="PANTHER" id="PTHR35789:SF1">
    <property type="entry name" value="SPORE GERMINATION PROTEIN B3"/>
    <property type="match status" value="1"/>
</dbReference>
<dbReference type="GO" id="GO:0016020">
    <property type="term" value="C:membrane"/>
    <property type="evidence" value="ECO:0007669"/>
    <property type="project" value="UniProtKB-SubCell"/>
</dbReference>
<feature type="domain" description="Spore germination protein N-terminal" evidence="9">
    <location>
        <begin position="19"/>
        <end position="190"/>
    </location>
</feature>
<keyword evidence="5" id="KW-0472">Membrane</keyword>
<evidence type="ECO:0000259" key="8">
    <source>
        <dbReference type="Pfam" id="PF05504"/>
    </source>
</evidence>
<comment type="subcellular location">
    <subcellularLocation>
        <location evidence="1">Membrane</location>
        <topology evidence="1">Lipid-anchor</topology>
    </subcellularLocation>
</comment>
<sequence>MKKAAMGMLALLLLTGCWDRMPIRDLHMVDIVGLDREEKSGNFVVDIVNTILSKTGQGQGEPISETSELKGPSILEAVGKGEYIDEGRFVGISTRIYLMSERFASHEPFHDLAFVLQAPYTSINSPVVVYEGDMTKLLKTQSGTRKPLTKKMNDFIKALERNEIMFNVSLMYLILSYLDPLEDVALPLLKQYDSGMELEGALLFRDGTSTGVKLDQEQVRMMMIMKGRTNARQRISGHLPGSSVGKQPNSDPAEDVDFGFSAKKALTKITVQPGSNGLPNVSVGVQLKINTFEIGEGLHLLKPDYVNQMEKELNKYFEKKAADTIEMLQKANCDVLGIGKQIKAFHPSLWKSLNWRTDYPRMSIKPKFDVQILNADPE</sequence>
<comment type="similarity">
    <text evidence="2">Belongs to the GerABKC lipoprotein family.</text>
</comment>
<dbReference type="Pfam" id="PF05504">
    <property type="entry name" value="Spore_GerAC"/>
    <property type="match status" value="1"/>
</dbReference>
<evidence type="ECO:0000256" key="4">
    <source>
        <dbReference type="ARBA" id="ARBA00022729"/>
    </source>
</evidence>
<keyword evidence="3" id="KW-0309">Germination</keyword>
<keyword evidence="6" id="KW-0564">Palmitate</keyword>
<dbReference type="Gene3D" id="3.30.300.210">
    <property type="entry name" value="Nutrient germinant receptor protein C, domain 3"/>
    <property type="match status" value="1"/>
</dbReference>
<accession>A0A559K9S6</accession>
<evidence type="ECO:0000256" key="6">
    <source>
        <dbReference type="ARBA" id="ARBA00023139"/>
    </source>
</evidence>
<dbReference type="EMBL" id="VNJI01000019">
    <property type="protein sequence ID" value="TVY08869.1"/>
    <property type="molecule type" value="Genomic_DNA"/>
</dbReference>
<dbReference type="PROSITE" id="PS51257">
    <property type="entry name" value="PROKAR_LIPOPROTEIN"/>
    <property type="match status" value="1"/>
</dbReference>
<evidence type="ECO:0000259" key="9">
    <source>
        <dbReference type="Pfam" id="PF25198"/>
    </source>
</evidence>
<evidence type="ECO:0000256" key="1">
    <source>
        <dbReference type="ARBA" id="ARBA00004635"/>
    </source>
</evidence>
<feature type="domain" description="Spore germination GerAC-like C-terminal" evidence="8">
    <location>
        <begin position="200"/>
        <end position="373"/>
    </location>
</feature>
<evidence type="ECO:0000313" key="11">
    <source>
        <dbReference type="Proteomes" id="UP000317036"/>
    </source>
</evidence>
<dbReference type="OrthoDB" id="2370124at2"/>
<dbReference type="GO" id="GO:0009847">
    <property type="term" value="P:spore germination"/>
    <property type="evidence" value="ECO:0007669"/>
    <property type="project" value="InterPro"/>
</dbReference>
<proteinExistence type="inferred from homology"/>
<evidence type="ECO:0000256" key="5">
    <source>
        <dbReference type="ARBA" id="ARBA00023136"/>
    </source>
</evidence>
<protein>
    <submittedName>
        <fullName evidence="10">Spore gernimation protein GerC</fullName>
    </submittedName>
</protein>
<dbReference type="RefSeq" id="WP_144848659.1">
    <property type="nucleotide sequence ID" value="NZ_VNJI01000019.1"/>
</dbReference>